<proteinExistence type="predicted"/>
<dbReference type="KEGG" id="faf:OE104_03085"/>
<keyword evidence="2" id="KW-1185">Reference proteome</keyword>
<accession>A0A9E8LV91</accession>
<dbReference type="AlphaFoldDB" id="A0A9E8LV91"/>
<dbReference type="RefSeq" id="WP_275418116.1">
    <property type="nucleotide sequence ID" value="NZ_CP106878.1"/>
</dbReference>
<name>A0A9E8LV91_9BACI</name>
<sequence length="103" mass="11660">MLTIKQGLKLSVILDKLDLKIDFKKISQNGEVSVEEFGGELMMQIATKLHKAEKEIIAFVAEYKQISYKEAENINLIEFVQVLLDDSSFGSFFKSAVNSKLQD</sequence>
<evidence type="ECO:0000313" key="1">
    <source>
        <dbReference type="EMBL" id="WAA10333.1"/>
    </source>
</evidence>
<reference evidence="1" key="1">
    <citation type="submission" date="2022-09" db="EMBL/GenBank/DDBJ databases">
        <title>Complete Genomes of Fervidibacillus albus and Fervidibacillus halotolerans isolated from tidal flat sediments.</title>
        <authorList>
            <person name="Kwon K.K."/>
            <person name="Yang S.-H."/>
            <person name="Park M.J."/>
            <person name="Oh H.-M."/>
        </authorList>
    </citation>
    <scope>NUCLEOTIDE SEQUENCE</scope>
    <source>
        <strain evidence="1">MEBiC13591</strain>
    </source>
</reference>
<dbReference type="EMBL" id="CP106878">
    <property type="protein sequence ID" value="WAA10333.1"/>
    <property type="molecule type" value="Genomic_DNA"/>
</dbReference>
<dbReference type="Proteomes" id="UP001164718">
    <property type="component" value="Chromosome"/>
</dbReference>
<organism evidence="1 2">
    <name type="scientific">Fervidibacillus albus</name>
    <dbReference type="NCBI Taxonomy" id="2980026"/>
    <lineage>
        <taxon>Bacteria</taxon>
        <taxon>Bacillati</taxon>
        <taxon>Bacillota</taxon>
        <taxon>Bacilli</taxon>
        <taxon>Bacillales</taxon>
        <taxon>Bacillaceae</taxon>
        <taxon>Fervidibacillus</taxon>
    </lineage>
</organism>
<evidence type="ECO:0000313" key="2">
    <source>
        <dbReference type="Proteomes" id="UP001164718"/>
    </source>
</evidence>
<gene>
    <name evidence="1" type="ORF">OE104_03085</name>
</gene>
<protein>
    <submittedName>
        <fullName evidence="1">Uncharacterized protein</fullName>
    </submittedName>
</protein>